<comment type="caution">
    <text evidence="7">The sequence shown here is derived from an EMBL/GenBank/DDBJ whole genome shotgun (WGS) entry which is preliminary data.</text>
</comment>
<dbReference type="RefSeq" id="WP_160479433.1">
    <property type="nucleotide sequence ID" value="NZ_JARGCP010000002.1"/>
</dbReference>
<dbReference type="Gene3D" id="2.60.40.3310">
    <property type="match status" value="1"/>
</dbReference>
<feature type="domain" description="Fimbrial-type adhesion" evidence="6">
    <location>
        <begin position="200"/>
        <end position="337"/>
    </location>
</feature>
<evidence type="ECO:0000256" key="2">
    <source>
        <dbReference type="ARBA" id="ARBA00006671"/>
    </source>
</evidence>
<comment type="similarity">
    <text evidence="2">Belongs to the fimbrial protein family.</text>
</comment>
<evidence type="ECO:0000313" key="8">
    <source>
        <dbReference type="Proteomes" id="UP000461288"/>
    </source>
</evidence>
<name>A0A7X3H4Z7_9GAMM</name>
<evidence type="ECO:0000256" key="1">
    <source>
        <dbReference type="ARBA" id="ARBA00004561"/>
    </source>
</evidence>
<dbReference type="InterPro" id="IPR050263">
    <property type="entry name" value="Bact_Fimbrial_Adh_Pro"/>
</dbReference>
<evidence type="ECO:0000256" key="5">
    <source>
        <dbReference type="SAM" id="SignalP"/>
    </source>
</evidence>
<reference evidence="7 8" key="1">
    <citation type="submission" date="2019-12" db="EMBL/GenBank/DDBJ databases">
        <title>Draft genome sequence of Pseudomonas otitidis recovered from a chicken carcass.</title>
        <authorList>
            <person name="Vieira T.R."/>
            <person name="Oliviera E.F.C."/>
            <person name="Silva N.M.V."/>
            <person name="Sambrano G.E."/>
            <person name="Cibulski S.P."/>
            <person name="Cardoso M.R.I."/>
        </authorList>
    </citation>
    <scope>NUCLEOTIDE SEQUENCE [LARGE SCALE GENOMIC DNA]</scope>
    <source>
        <strain evidence="7 8">25_K</strain>
    </source>
</reference>
<feature type="chain" id="PRO_5030977197" evidence="5">
    <location>
        <begin position="26"/>
        <end position="338"/>
    </location>
</feature>
<keyword evidence="4" id="KW-0281">Fimbrium</keyword>
<evidence type="ECO:0000256" key="4">
    <source>
        <dbReference type="ARBA" id="ARBA00023263"/>
    </source>
</evidence>
<dbReference type="InterPro" id="IPR008966">
    <property type="entry name" value="Adhesion_dom_sf"/>
</dbReference>
<gene>
    <name evidence="7" type="ORF">GO594_01200</name>
</gene>
<organism evidence="7 8">
    <name type="scientific">Metapseudomonas otitidis</name>
    <dbReference type="NCBI Taxonomy" id="319939"/>
    <lineage>
        <taxon>Bacteria</taxon>
        <taxon>Pseudomonadati</taxon>
        <taxon>Pseudomonadota</taxon>
        <taxon>Gammaproteobacteria</taxon>
        <taxon>Pseudomonadales</taxon>
        <taxon>Pseudomonadaceae</taxon>
        <taxon>Metapseudomonas</taxon>
    </lineage>
</organism>
<dbReference type="Pfam" id="PF00419">
    <property type="entry name" value="Fimbrial"/>
    <property type="match status" value="1"/>
</dbReference>
<dbReference type="GO" id="GO:0043709">
    <property type="term" value="P:cell adhesion involved in single-species biofilm formation"/>
    <property type="evidence" value="ECO:0007669"/>
    <property type="project" value="TreeGrafter"/>
</dbReference>
<dbReference type="SUPFAM" id="SSF49401">
    <property type="entry name" value="Bacterial adhesins"/>
    <property type="match status" value="1"/>
</dbReference>
<dbReference type="InterPro" id="IPR000259">
    <property type="entry name" value="Adhesion_dom_fimbrial"/>
</dbReference>
<keyword evidence="3 5" id="KW-0732">Signal</keyword>
<dbReference type="Proteomes" id="UP000461288">
    <property type="component" value="Unassembled WGS sequence"/>
</dbReference>
<dbReference type="AlphaFoldDB" id="A0A7X3H4Z7"/>
<feature type="signal peptide" evidence="5">
    <location>
        <begin position="1"/>
        <end position="25"/>
    </location>
</feature>
<evidence type="ECO:0000256" key="3">
    <source>
        <dbReference type="ARBA" id="ARBA00022729"/>
    </source>
</evidence>
<protein>
    <submittedName>
        <fullName evidence="7">Fimbrial protein</fullName>
    </submittedName>
</protein>
<dbReference type="GO" id="GO:0009289">
    <property type="term" value="C:pilus"/>
    <property type="evidence" value="ECO:0007669"/>
    <property type="project" value="UniProtKB-SubCell"/>
</dbReference>
<proteinExistence type="inferred from homology"/>
<accession>A0A7X3H4Z7</accession>
<evidence type="ECO:0000313" key="7">
    <source>
        <dbReference type="EMBL" id="MWK54584.1"/>
    </source>
</evidence>
<dbReference type="Gene3D" id="2.60.40.1090">
    <property type="entry name" value="Fimbrial-type adhesion domain"/>
    <property type="match status" value="1"/>
</dbReference>
<evidence type="ECO:0000259" key="6">
    <source>
        <dbReference type="Pfam" id="PF00419"/>
    </source>
</evidence>
<sequence length="338" mass="36465">MGSWRSRSLILFGVLWAASMQQAWAVVAFCTLNRTTVTTPALLPTTLLVPRDVPNGYVLYDSQWIVGTPGDVSCGGFLQHGPLAVTYGFMSGTSVPGFSDVYPTKVPGVGVKVAWSRKISPIPPNIEGGQFMASPVQSEPLNYSPLKPTQYTPASHWRFQLIKTGNLASGDFSIPPVRVFYGNALTNVLEFSKGSLALNTRSCRLQSIPQEVPLGKVWAKDFQGVGSTIRPTNFDIDLHCEPGVKIYYQIDGMTVLNDQSTLQNRSGSEMAKGVGVQLLLRHGAGGPVTMGKEVFLGSSATSGPSSPRIPLTAQFKQVEDTIIPGHVLTSATITLFYR</sequence>
<comment type="subcellular location">
    <subcellularLocation>
        <location evidence="1">Fimbrium</location>
    </subcellularLocation>
</comment>
<dbReference type="PANTHER" id="PTHR33420:SF3">
    <property type="entry name" value="FIMBRIAL SUBUNIT ELFA"/>
    <property type="match status" value="1"/>
</dbReference>
<dbReference type="EMBL" id="WTFN01000002">
    <property type="protein sequence ID" value="MWK54584.1"/>
    <property type="molecule type" value="Genomic_DNA"/>
</dbReference>
<dbReference type="PANTHER" id="PTHR33420">
    <property type="entry name" value="FIMBRIAL SUBUNIT ELFA-RELATED"/>
    <property type="match status" value="1"/>
</dbReference>
<dbReference type="InterPro" id="IPR036937">
    <property type="entry name" value="Adhesion_dom_fimbrial_sf"/>
</dbReference>